<name>A0A2J6X680_9BACT</name>
<dbReference type="PANTHER" id="PTHR43384">
    <property type="entry name" value="SEPTUM SITE-DETERMINING PROTEIN MIND HOMOLOG, CHLOROPLASTIC-RELATED"/>
    <property type="match status" value="1"/>
</dbReference>
<dbReference type="InterPro" id="IPR050625">
    <property type="entry name" value="ParA/MinD_ATPase"/>
</dbReference>
<dbReference type="Proteomes" id="UP000236910">
    <property type="component" value="Unassembled WGS sequence"/>
</dbReference>
<dbReference type="InterPro" id="IPR014433">
    <property type="entry name" value="CooC"/>
</dbReference>
<organism evidence="2 3">
    <name type="scientific">Caldisericum exile</name>
    <dbReference type="NCBI Taxonomy" id="693075"/>
    <lineage>
        <taxon>Bacteria</taxon>
        <taxon>Pseudomonadati</taxon>
        <taxon>Caldisericota/Cryosericota group</taxon>
        <taxon>Caldisericota</taxon>
        <taxon>Caldisericia</taxon>
        <taxon>Caldisericales</taxon>
        <taxon>Caldisericaceae</taxon>
        <taxon>Caldisericum</taxon>
    </lineage>
</organism>
<dbReference type="GO" id="GO:0051782">
    <property type="term" value="P:negative regulation of cell division"/>
    <property type="evidence" value="ECO:0007669"/>
    <property type="project" value="TreeGrafter"/>
</dbReference>
<comment type="caution">
    <text evidence="2">The sequence shown here is derived from an EMBL/GenBank/DDBJ whole genome shotgun (WGS) entry which is preliminary data.</text>
</comment>
<dbReference type="InterPro" id="IPR002586">
    <property type="entry name" value="CobQ/CobB/MinD/ParA_Nub-bd_dom"/>
</dbReference>
<accession>A0A2J6X680</accession>
<keyword evidence="2" id="KW-0067">ATP-binding</keyword>
<evidence type="ECO:0000313" key="3">
    <source>
        <dbReference type="Proteomes" id="UP000236910"/>
    </source>
</evidence>
<evidence type="ECO:0000313" key="2">
    <source>
        <dbReference type="EMBL" id="PMP82224.1"/>
    </source>
</evidence>
<proteinExistence type="predicted"/>
<dbReference type="AlphaFoldDB" id="A0A2J6X680"/>
<dbReference type="Pfam" id="PF01656">
    <property type="entry name" value="CbiA"/>
    <property type="match status" value="1"/>
</dbReference>
<dbReference type="GO" id="GO:0005524">
    <property type="term" value="F:ATP binding"/>
    <property type="evidence" value="ECO:0007669"/>
    <property type="project" value="UniProtKB-KW"/>
</dbReference>
<dbReference type="PIRSF" id="PIRSF005647">
    <property type="entry name" value="CooC"/>
    <property type="match status" value="1"/>
</dbReference>
<reference evidence="2 3" key="1">
    <citation type="submission" date="2018-01" db="EMBL/GenBank/DDBJ databases">
        <title>Metagenomic assembled genomes from two thermal pools in the Uzon Caldera, Kamchatka, Russia.</title>
        <authorList>
            <person name="Wilkins L."/>
            <person name="Ettinger C."/>
        </authorList>
    </citation>
    <scope>NUCLEOTIDE SEQUENCE [LARGE SCALE GENOMIC DNA]</scope>
    <source>
        <strain evidence="2">ARK-10</strain>
    </source>
</reference>
<dbReference type="GO" id="GO:0005829">
    <property type="term" value="C:cytosol"/>
    <property type="evidence" value="ECO:0007669"/>
    <property type="project" value="TreeGrafter"/>
</dbReference>
<dbReference type="EMBL" id="PNIX01000236">
    <property type="protein sequence ID" value="PMP82224.1"/>
    <property type="molecule type" value="Genomic_DNA"/>
</dbReference>
<keyword evidence="2" id="KW-0547">Nucleotide-binding</keyword>
<protein>
    <submittedName>
        <fullName evidence="2">ATP-binding protein</fullName>
    </submittedName>
</protein>
<sequence length="262" mass="28937">MKKIAVCGKGGVGKSFIVYALAKAFLKRGKKVIVVDSDESNQTLYRLFGFNEPPSSFMDFLGGKKSVQQSMIKRFQSGVKEPKMSLIEKDTFSINDIPAEFIKKDGNLAIVSIGKIKEPMEGCACPMGVVSREFIEKIELEDNEVMLVDTEAGVEHFGRGIEKGIDTVIVVAEPYLDSIEVAEKAIGLAKKMGKNVYFIINKMPANIENKVKEIIQKKGLPLSGIIHFSPDVYSFSIDGKVPETSEAFREVEEFLESINIGL</sequence>
<dbReference type="GO" id="GO:0016887">
    <property type="term" value="F:ATP hydrolysis activity"/>
    <property type="evidence" value="ECO:0007669"/>
    <property type="project" value="TreeGrafter"/>
</dbReference>
<dbReference type="InterPro" id="IPR027417">
    <property type="entry name" value="P-loop_NTPase"/>
</dbReference>
<dbReference type="SUPFAM" id="SSF52540">
    <property type="entry name" value="P-loop containing nucleoside triphosphate hydrolases"/>
    <property type="match status" value="1"/>
</dbReference>
<dbReference type="PANTHER" id="PTHR43384:SF3">
    <property type="entry name" value="AAA+ ATPASE DOMAIN-CONTAINING PROTEIN"/>
    <property type="match status" value="1"/>
</dbReference>
<dbReference type="GO" id="GO:0009898">
    <property type="term" value="C:cytoplasmic side of plasma membrane"/>
    <property type="evidence" value="ECO:0007669"/>
    <property type="project" value="TreeGrafter"/>
</dbReference>
<gene>
    <name evidence="2" type="ORF">C0175_03980</name>
</gene>
<feature type="domain" description="CobQ/CobB/MinD/ParA nucleotide binding" evidence="1">
    <location>
        <begin position="5"/>
        <end position="239"/>
    </location>
</feature>
<evidence type="ECO:0000259" key="1">
    <source>
        <dbReference type="Pfam" id="PF01656"/>
    </source>
</evidence>
<dbReference type="Gene3D" id="3.40.50.300">
    <property type="entry name" value="P-loop containing nucleotide triphosphate hydrolases"/>
    <property type="match status" value="1"/>
</dbReference>